<protein>
    <submittedName>
        <fullName evidence="7">Alpha-hydroxy acid oxidase</fullName>
    </submittedName>
</protein>
<dbReference type="SUPFAM" id="SSF51395">
    <property type="entry name" value="FMN-linked oxidoreductases"/>
    <property type="match status" value="1"/>
</dbReference>
<comment type="similarity">
    <text evidence="5">Belongs to the FMN-dependent alpha-hydroxy acid dehydrogenase family.</text>
</comment>
<dbReference type="PANTHER" id="PTHR10578:SF107">
    <property type="entry name" value="2-HYDROXYACID OXIDASE 1"/>
    <property type="match status" value="1"/>
</dbReference>
<evidence type="ECO:0000313" key="8">
    <source>
        <dbReference type="Proteomes" id="UP001501598"/>
    </source>
</evidence>
<comment type="caution">
    <text evidence="7">The sequence shown here is derived from an EMBL/GenBank/DDBJ whole genome shotgun (WGS) entry which is preliminary data.</text>
</comment>
<organism evidence="7 8">
    <name type="scientific">Pseudonocardia xishanensis</name>
    <dbReference type="NCBI Taxonomy" id="630995"/>
    <lineage>
        <taxon>Bacteria</taxon>
        <taxon>Bacillati</taxon>
        <taxon>Actinomycetota</taxon>
        <taxon>Actinomycetes</taxon>
        <taxon>Pseudonocardiales</taxon>
        <taxon>Pseudonocardiaceae</taxon>
        <taxon>Pseudonocardia</taxon>
    </lineage>
</organism>
<name>A0ABP8S3S8_9PSEU</name>
<comment type="cofactor">
    <cofactor evidence="1">
        <name>FMN</name>
        <dbReference type="ChEBI" id="CHEBI:58210"/>
    </cofactor>
</comment>
<evidence type="ECO:0000256" key="4">
    <source>
        <dbReference type="ARBA" id="ARBA00023002"/>
    </source>
</evidence>
<reference evidence="8" key="1">
    <citation type="journal article" date="2019" name="Int. J. Syst. Evol. Microbiol.">
        <title>The Global Catalogue of Microorganisms (GCM) 10K type strain sequencing project: providing services to taxonomists for standard genome sequencing and annotation.</title>
        <authorList>
            <consortium name="The Broad Institute Genomics Platform"/>
            <consortium name="The Broad Institute Genome Sequencing Center for Infectious Disease"/>
            <person name="Wu L."/>
            <person name="Ma J."/>
        </authorList>
    </citation>
    <scope>NUCLEOTIDE SEQUENCE [LARGE SCALE GENOMIC DNA]</scope>
    <source>
        <strain evidence="8">JCM 17906</strain>
    </source>
</reference>
<dbReference type="RefSeq" id="WP_345427267.1">
    <property type="nucleotide sequence ID" value="NZ_BAABGT010000119.1"/>
</dbReference>
<dbReference type="PANTHER" id="PTHR10578">
    <property type="entry name" value="S -2-HYDROXY-ACID OXIDASE-RELATED"/>
    <property type="match status" value="1"/>
</dbReference>
<feature type="domain" description="FMN hydroxy acid dehydrogenase" evidence="6">
    <location>
        <begin position="25"/>
        <end position="382"/>
    </location>
</feature>
<dbReference type="Proteomes" id="UP001501598">
    <property type="component" value="Unassembled WGS sequence"/>
</dbReference>
<gene>
    <name evidence="7" type="ORF">GCM10023175_67110</name>
</gene>
<keyword evidence="3" id="KW-0288">FMN</keyword>
<dbReference type="PROSITE" id="PS51349">
    <property type="entry name" value="FMN_HYDROXY_ACID_DH_2"/>
    <property type="match status" value="1"/>
</dbReference>
<evidence type="ECO:0000256" key="3">
    <source>
        <dbReference type="ARBA" id="ARBA00022643"/>
    </source>
</evidence>
<dbReference type="CDD" id="cd02809">
    <property type="entry name" value="alpha_hydroxyacid_oxid_FMN"/>
    <property type="match status" value="1"/>
</dbReference>
<dbReference type="InterPro" id="IPR000262">
    <property type="entry name" value="FMN-dep_DH"/>
</dbReference>
<evidence type="ECO:0000259" key="6">
    <source>
        <dbReference type="PROSITE" id="PS51349"/>
    </source>
</evidence>
<evidence type="ECO:0000313" key="7">
    <source>
        <dbReference type="EMBL" id="GAA4559349.1"/>
    </source>
</evidence>
<dbReference type="InterPro" id="IPR012133">
    <property type="entry name" value="Alpha-hydoxy_acid_DH_FMN"/>
</dbReference>
<sequence length="386" mass="40149">MNREVALPEGGLGELREADAGARAAPIPPMRTLGEVEQAGLRGLDPVIAAFLQGGSGSEVTLARNQRAFDQIRFVPRTMSGLAYPSAATSLFGRSLSIPVLTAPFGADGYFHPDGHVAIGRANARFGTCSIVPEAGTHSVEQVAAAAPSSALIGQLHPMGSEVNFLSMVRRYEATGYRALCLTVDCPTPGWREHNLRHAFNIDNRVVGGNYPPGAEIDMERALGQLHAQTEPVWSWGKLAELMTATSLPWVAKGILTPEDALAATTAGAAGVVVSNHGGRQLDGVSSAVEALPSIVSALAGGSVVLLDSGIRRGSDVVKAIALGADAVLVGRLSAYGIAAGGEEGAYRVLDLLRQEIETTLVLLGRGDITDLGRDAVTFGKGWDGS</sequence>
<keyword evidence="4" id="KW-0560">Oxidoreductase</keyword>
<dbReference type="PIRSF" id="PIRSF000138">
    <property type="entry name" value="Al-hdrx_acd_dh"/>
    <property type="match status" value="1"/>
</dbReference>
<dbReference type="Pfam" id="PF01070">
    <property type="entry name" value="FMN_dh"/>
    <property type="match status" value="1"/>
</dbReference>
<evidence type="ECO:0000256" key="1">
    <source>
        <dbReference type="ARBA" id="ARBA00001917"/>
    </source>
</evidence>
<accession>A0ABP8S3S8</accession>
<dbReference type="EMBL" id="BAABGT010000119">
    <property type="protein sequence ID" value="GAA4559349.1"/>
    <property type="molecule type" value="Genomic_DNA"/>
</dbReference>
<dbReference type="InterPro" id="IPR008259">
    <property type="entry name" value="FMN_hydac_DH_AS"/>
</dbReference>
<evidence type="ECO:0000256" key="5">
    <source>
        <dbReference type="ARBA" id="ARBA00024042"/>
    </source>
</evidence>
<keyword evidence="2" id="KW-0285">Flavoprotein</keyword>
<dbReference type="InterPro" id="IPR013785">
    <property type="entry name" value="Aldolase_TIM"/>
</dbReference>
<evidence type="ECO:0000256" key="2">
    <source>
        <dbReference type="ARBA" id="ARBA00022630"/>
    </source>
</evidence>
<dbReference type="Gene3D" id="3.20.20.70">
    <property type="entry name" value="Aldolase class I"/>
    <property type="match status" value="1"/>
</dbReference>
<keyword evidence="8" id="KW-1185">Reference proteome</keyword>
<dbReference type="PROSITE" id="PS00557">
    <property type="entry name" value="FMN_HYDROXY_ACID_DH_1"/>
    <property type="match status" value="1"/>
</dbReference>
<dbReference type="InterPro" id="IPR037396">
    <property type="entry name" value="FMN_HAD"/>
</dbReference>
<proteinExistence type="inferred from homology"/>